<evidence type="ECO:0000256" key="6">
    <source>
        <dbReference type="ARBA" id="ARBA00022777"/>
    </source>
</evidence>
<evidence type="ECO:0000256" key="3">
    <source>
        <dbReference type="ARBA" id="ARBA00022553"/>
    </source>
</evidence>
<keyword evidence="4" id="KW-0808">Transferase</keyword>
<dbReference type="SMART" id="SM00387">
    <property type="entry name" value="HATPase_c"/>
    <property type="match status" value="1"/>
</dbReference>
<feature type="domain" description="Histidine kinase" evidence="9">
    <location>
        <begin position="160"/>
        <end position="356"/>
    </location>
</feature>
<dbReference type="EMBL" id="BBRZ01000068">
    <property type="protein sequence ID" value="GAM57910.1"/>
    <property type="molecule type" value="Genomic_DNA"/>
</dbReference>
<dbReference type="PANTHER" id="PTHR24421">
    <property type="entry name" value="NITRATE/NITRITE SENSOR PROTEIN NARX-RELATED"/>
    <property type="match status" value="1"/>
</dbReference>
<dbReference type="InterPro" id="IPR005467">
    <property type="entry name" value="His_kinase_dom"/>
</dbReference>
<gene>
    <name evidence="10" type="ORF">JCM19231_5378</name>
</gene>
<dbReference type="EC" id="2.7.13.3" evidence="2"/>
<dbReference type="Pfam" id="PF02518">
    <property type="entry name" value="HATPase_c"/>
    <property type="match status" value="1"/>
</dbReference>
<dbReference type="InterPro" id="IPR036890">
    <property type="entry name" value="HATPase_C_sf"/>
</dbReference>
<dbReference type="GO" id="GO:0016020">
    <property type="term" value="C:membrane"/>
    <property type="evidence" value="ECO:0007669"/>
    <property type="project" value="InterPro"/>
</dbReference>
<proteinExistence type="predicted"/>
<dbReference type="GO" id="GO:0046983">
    <property type="term" value="F:protein dimerization activity"/>
    <property type="evidence" value="ECO:0007669"/>
    <property type="project" value="InterPro"/>
</dbReference>
<keyword evidence="3" id="KW-0597">Phosphoprotein</keyword>
<dbReference type="Gene3D" id="3.30.565.10">
    <property type="entry name" value="Histidine kinase-like ATPase, C-terminal domain"/>
    <property type="match status" value="1"/>
</dbReference>
<dbReference type="GO" id="GO:0000155">
    <property type="term" value="F:phosphorelay sensor kinase activity"/>
    <property type="evidence" value="ECO:0007669"/>
    <property type="project" value="InterPro"/>
</dbReference>
<dbReference type="Proteomes" id="UP000031671">
    <property type="component" value="Unassembled WGS sequence"/>
</dbReference>
<comment type="caution">
    <text evidence="10">The sequence shown here is derived from an EMBL/GenBank/DDBJ whole genome shotgun (WGS) entry which is preliminary data.</text>
</comment>
<evidence type="ECO:0000313" key="10">
    <source>
        <dbReference type="EMBL" id="GAM57910.1"/>
    </source>
</evidence>
<sequence length="361" mass="40232">MGEVAATFNGMTNNLKNQYARLETAVKNKTEELYKANSSLQVLYESSQELTASRLSTEQFKNIIANLASVESVYAVKLTIDDTAGQPIEFVAGDQVEQEWSNTPLELDGLVLGTLGTQLAPDFTEQGLLKNMSQILARGIYYNQAQKKFEQLLIYTERGAIARELHDSLAQSLTFLKIQMNLLKRQLKKAPSSEQANQVVEEIDAGLKDAYTQLRSLLTTFRLSIEEANFGEALNVLMEKLQTNTSARIEIENHLSSLQLQAQQQVHLLQIIREAVNNAIKHADAEEIRINCIQDADFIEVSVTDNGVGFDTSHEKAEHYGLGIMQERAQYLKGELSISSEPGKGTQVRVVFNCEGQLDSE</sequence>
<dbReference type="PROSITE" id="PS50109">
    <property type="entry name" value="HIS_KIN"/>
    <property type="match status" value="1"/>
</dbReference>
<dbReference type="InterPro" id="IPR003594">
    <property type="entry name" value="HATPase_dom"/>
</dbReference>
<dbReference type="InterPro" id="IPR011712">
    <property type="entry name" value="Sig_transdc_His_kin_sub3_dim/P"/>
</dbReference>
<evidence type="ECO:0000313" key="11">
    <source>
        <dbReference type="Proteomes" id="UP000031671"/>
    </source>
</evidence>
<dbReference type="Pfam" id="PF07730">
    <property type="entry name" value="HisKA_3"/>
    <property type="match status" value="1"/>
</dbReference>
<protein>
    <recommendedName>
        <fullName evidence="2">histidine kinase</fullName>
        <ecNumber evidence="2">2.7.13.3</ecNumber>
    </recommendedName>
</protein>
<dbReference type="PANTHER" id="PTHR24421:SF10">
    <property type="entry name" value="NITRATE_NITRITE SENSOR PROTEIN NARQ"/>
    <property type="match status" value="1"/>
</dbReference>
<dbReference type="InterPro" id="IPR050482">
    <property type="entry name" value="Sensor_HK_TwoCompSys"/>
</dbReference>
<reference evidence="10 11" key="1">
    <citation type="submission" date="2015-01" db="EMBL/GenBank/DDBJ databases">
        <title>Vibrio sp. C1 JCM 19231 whole genome shotgun sequence.</title>
        <authorList>
            <person name="Sawabe T."/>
            <person name="Meirelles P."/>
            <person name="Feng G."/>
            <person name="Sayaka M."/>
            <person name="Hattori M."/>
            <person name="Ohkuma M."/>
        </authorList>
    </citation>
    <scope>NUCLEOTIDE SEQUENCE [LARGE SCALE GENOMIC DNA]</scope>
    <source>
        <strain evidence="11">JCM 19231</strain>
    </source>
</reference>
<dbReference type="AlphaFoldDB" id="A0A0B8NTS4"/>
<dbReference type="CDD" id="cd16917">
    <property type="entry name" value="HATPase_UhpB-NarQ-NarX-like"/>
    <property type="match status" value="1"/>
</dbReference>
<dbReference type="GO" id="GO:0005524">
    <property type="term" value="F:ATP binding"/>
    <property type="evidence" value="ECO:0007669"/>
    <property type="project" value="UniProtKB-KW"/>
</dbReference>
<organism evidence="10 11">
    <name type="scientific">Vibrio ishigakensis</name>
    <dbReference type="NCBI Taxonomy" id="1481914"/>
    <lineage>
        <taxon>Bacteria</taxon>
        <taxon>Pseudomonadati</taxon>
        <taxon>Pseudomonadota</taxon>
        <taxon>Gammaproteobacteria</taxon>
        <taxon>Vibrionales</taxon>
        <taxon>Vibrionaceae</taxon>
        <taxon>Vibrio</taxon>
    </lineage>
</organism>
<evidence type="ECO:0000256" key="1">
    <source>
        <dbReference type="ARBA" id="ARBA00000085"/>
    </source>
</evidence>
<keyword evidence="6" id="KW-0418">Kinase</keyword>
<evidence type="ECO:0000256" key="4">
    <source>
        <dbReference type="ARBA" id="ARBA00022679"/>
    </source>
</evidence>
<evidence type="ECO:0000256" key="2">
    <source>
        <dbReference type="ARBA" id="ARBA00012438"/>
    </source>
</evidence>
<evidence type="ECO:0000256" key="7">
    <source>
        <dbReference type="ARBA" id="ARBA00022840"/>
    </source>
</evidence>
<keyword evidence="7" id="KW-0067">ATP-binding</keyword>
<evidence type="ECO:0000256" key="5">
    <source>
        <dbReference type="ARBA" id="ARBA00022741"/>
    </source>
</evidence>
<reference evidence="10 11" key="2">
    <citation type="submission" date="2015-01" db="EMBL/GenBank/DDBJ databases">
        <authorList>
            <consortium name="NBRP consortium"/>
            <person name="Sawabe T."/>
            <person name="Meirelles P."/>
            <person name="Feng G."/>
            <person name="Sayaka M."/>
            <person name="Hattori M."/>
            <person name="Ohkuma M."/>
        </authorList>
    </citation>
    <scope>NUCLEOTIDE SEQUENCE [LARGE SCALE GENOMIC DNA]</scope>
    <source>
        <strain evidence="11">JCM 19231</strain>
    </source>
</reference>
<keyword evidence="8" id="KW-0902">Two-component regulatory system</keyword>
<dbReference type="Gene3D" id="1.20.5.1930">
    <property type="match status" value="1"/>
</dbReference>
<evidence type="ECO:0000256" key="8">
    <source>
        <dbReference type="ARBA" id="ARBA00023012"/>
    </source>
</evidence>
<name>A0A0B8NTS4_9VIBR</name>
<comment type="catalytic activity">
    <reaction evidence="1">
        <text>ATP + protein L-histidine = ADP + protein N-phospho-L-histidine.</text>
        <dbReference type="EC" id="2.7.13.3"/>
    </reaction>
</comment>
<evidence type="ECO:0000259" key="9">
    <source>
        <dbReference type="PROSITE" id="PS50109"/>
    </source>
</evidence>
<keyword evidence="11" id="KW-1185">Reference proteome</keyword>
<keyword evidence="5" id="KW-0547">Nucleotide-binding</keyword>
<dbReference type="SUPFAM" id="SSF55874">
    <property type="entry name" value="ATPase domain of HSP90 chaperone/DNA topoisomerase II/histidine kinase"/>
    <property type="match status" value="1"/>
</dbReference>
<accession>A0A0B8NTS4</accession>